<sequence>MTSTLANYATEAGYTATLRIAPECAWKTIGKTMLVKKKLSTPDQDSNLNLPVICCLVHYESSTLDRVTTEVIRGQHLGKLPLDSPLVILHGILGTILEQLGNVPAFAWRDSEKHFGNTPLVYRTEIRTSISPSSEVYSAARVALLTSLYCFINKLGVPVITVQTPHEETTTSENYHNGASMKIIKRSGEPEDSFKLVGVESGVIFKVHSTKIRTSISPSSAVELNTTDALANYATEAVVLDAVVSLLGSSCIRLRPFFFDSCQFFVTLFERRPGDGSANHFSGVVLFAG</sequence>
<evidence type="ECO:0000313" key="1">
    <source>
        <dbReference type="EMBL" id="CAD7423501.1"/>
    </source>
</evidence>
<protein>
    <submittedName>
        <fullName evidence="1">Uncharacterized protein</fullName>
    </submittedName>
</protein>
<dbReference type="EMBL" id="OB792682">
    <property type="protein sequence ID" value="CAD7423501.1"/>
    <property type="molecule type" value="Genomic_DNA"/>
</dbReference>
<name>A0A7R9DZ12_9NEOP</name>
<proteinExistence type="predicted"/>
<accession>A0A7R9DZ12</accession>
<gene>
    <name evidence="1" type="ORF">TMSB3V08_LOCUS489</name>
</gene>
<organism evidence="1">
    <name type="scientific">Timema monikensis</name>
    <dbReference type="NCBI Taxonomy" id="170555"/>
    <lineage>
        <taxon>Eukaryota</taxon>
        <taxon>Metazoa</taxon>
        <taxon>Ecdysozoa</taxon>
        <taxon>Arthropoda</taxon>
        <taxon>Hexapoda</taxon>
        <taxon>Insecta</taxon>
        <taxon>Pterygota</taxon>
        <taxon>Neoptera</taxon>
        <taxon>Polyneoptera</taxon>
        <taxon>Phasmatodea</taxon>
        <taxon>Timematodea</taxon>
        <taxon>Timematoidea</taxon>
        <taxon>Timematidae</taxon>
        <taxon>Timema</taxon>
    </lineage>
</organism>
<dbReference type="AlphaFoldDB" id="A0A7R9DZ12"/>
<reference evidence="1" key="1">
    <citation type="submission" date="2020-11" db="EMBL/GenBank/DDBJ databases">
        <authorList>
            <person name="Tran Van P."/>
        </authorList>
    </citation>
    <scope>NUCLEOTIDE SEQUENCE</scope>
</reference>